<evidence type="ECO:0000313" key="1">
    <source>
        <dbReference type="EMBL" id="CAK0890191.1"/>
    </source>
</evidence>
<evidence type="ECO:0000313" key="2">
    <source>
        <dbReference type="Proteomes" id="UP001189429"/>
    </source>
</evidence>
<dbReference type="Proteomes" id="UP001189429">
    <property type="component" value="Unassembled WGS sequence"/>
</dbReference>
<name>A0ABN9WTT2_9DINO</name>
<sequence>DQSKRHEHTHGSLEVRGMFPCCMGTRAEASQPSFSTFCLRHALVIFTCARCTRRRPNHLGPRRAAAGGWPGQHEVCMPSLQARLWLQARLSLALAGWARLGRPRAPGHIAMCFLPVKRSLILWFDLLVSSPVDSV</sequence>
<proteinExistence type="predicted"/>
<reference evidence="1" key="1">
    <citation type="submission" date="2023-10" db="EMBL/GenBank/DDBJ databases">
        <authorList>
            <person name="Chen Y."/>
            <person name="Shah S."/>
            <person name="Dougan E. K."/>
            <person name="Thang M."/>
            <person name="Chan C."/>
        </authorList>
    </citation>
    <scope>NUCLEOTIDE SEQUENCE [LARGE SCALE GENOMIC DNA]</scope>
</reference>
<feature type="non-terminal residue" evidence="1">
    <location>
        <position position="1"/>
    </location>
</feature>
<protein>
    <submittedName>
        <fullName evidence="1">Uncharacterized protein</fullName>
    </submittedName>
</protein>
<organism evidence="1 2">
    <name type="scientific">Prorocentrum cordatum</name>
    <dbReference type="NCBI Taxonomy" id="2364126"/>
    <lineage>
        <taxon>Eukaryota</taxon>
        <taxon>Sar</taxon>
        <taxon>Alveolata</taxon>
        <taxon>Dinophyceae</taxon>
        <taxon>Prorocentrales</taxon>
        <taxon>Prorocentraceae</taxon>
        <taxon>Prorocentrum</taxon>
    </lineage>
</organism>
<comment type="caution">
    <text evidence="1">The sequence shown here is derived from an EMBL/GenBank/DDBJ whole genome shotgun (WGS) entry which is preliminary data.</text>
</comment>
<keyword evidence="2" id="KW-1185">Reference proteome</keyword>
<dbReference type="EMBL" id="CAUYUJ010019315">
    <property type="protein sequence ID" value="CAK0890191.1"/>
    <property type="molecule type" value="Genomic_DNA"/>
</dbReference>
<accession>A0ABN9WTT2</accession>
<gene>
    <name evidence="1" type="ORF">PCOR1329_LOCUS70488</name>
</gene>